<dbReference type="SUPFAM" id="SSF51735">
    <property type="entry name" value="NAD(P)-binding Rossmann-fold domains"/>
    <property type="match status" value="1"/>
</dbReference>
<comment type="similarity">
    <text evidence="1">Belongs to the Glu/Leu/Phe/Val dehydrogenases family.</text>
</comment>
<dbReference type="AlphaFoldDB" id="F8L653"/>
<dbReference type="Proteomes" id="UP000000496">
    <property type="component" value="Chromosome gsn.131"/>
</dbReference>
<reference evidence="7 8" key="2">
    <citation type="journal article" date="2011" name="Mol. Biol. Evol.">
        <title>Unity in variety--the pan-genome of the Chlamydiae.</title>
        <authorList>
            <person name="Collingro A."/>
            <person name="Tischler P."/>
            <person name="Weinmaier T."/>
            <person name="Penz T."/>
            <person name="Heinz E."/>
            <person name="Brunham R.C."/>
            <person name="Read T.D."/>
            <person name="Bavoil P.M."/>
            <person name="Sachse K."/>
            <person name="Kahane S."/>
            <person name="Friedman M.G."/>
            <person name="Rattei T."/>
            <person name="Myers G.S."/>
            <person name="Horn M."/>
        </authorList>
    </citation>
    <scope>NUCLEOTIDE SEQUENCE [LARGE SCALE GENOMIC DNA]</scope>
    <source>
        <strain evidence="8">ATCC VR-1471 / Z</strain>
    </source>
</reference>
<evidence type="ECO:0000313" key="7">
    <source>
        <dbReference type="EMBL" id="CCB90082.1"/>
    </source>
</evidence>
<proteinExistence type="inferred from homology"/>
<dbReference type="InterPro" id="IPR006096">
    <property type="entry name" value="Glu/Leu/Phe/Val/Trp_DH_C"/>
</dbReference>
<evidence type="ECO:0000259" key="6">
    <source>
        <dbReference type="SMART" id="SM00839"/>
    </source>
</evidence>
<name>F8L653_SIMNZ</name>
<dbReference type="EMBL" id="FR872582">
    <property type="protein sequence ID" value="CCB90082.1"/>
    <property type="molecule type" value="Genomic_DNA"/>
</dbReference>
<feature type="active site" description="Proton donor/acceptor" evidence="4">
    <location>
        <position position="103"/>
    </location>
</feature>
<dbReference type="PANTHER" id="PTHR42722">
    <property type="entry name" value="LEUCINE DEHYDROGENASE"/>
    <property type="match status" value="1"/>
</dbReference>
<dbReference type="Gene3D" id="3.40.50.10860">
    <property type="entry name" value="Leucine Dehydrogenase, chain A, domain 1"/>
    <property type="match status" value="1"/>
</dbReference>
<dbReference type="PIRSF" id="PIRSF000188">
    <property type="entry name" value="Phe_leu_dh"/>
    <property type="match status" value="1"/>
</dbReference>
<dbReference type="GO" id="GO:0000166">
    <property type="term" value="F:nucleotide binding"/>
    <property type="evidence" value="ECO:0007669"/>
    <property type="project" value="UniProtKB-KW"/>
</dbReference>
<dbReference type="eggNOG" id="COG0334">
    <property type="taxonomic scope" value="Bacteria"/>
</dbReference>
<dbReference type="Gene3D" id="3.40.50.720">
    <property type="entry name" value="NAD(P)-binding Rossmann-like Domain"/>
    <property type="match status" value="1"/>
</dbReference>
<dbReference type="KEGG" id="sng:SNE_A22050"/>
<dbReference type="InterPro" id="IPR046346">
    <property type="entry name" value="Aminoacid_DH-like_N_sf"/>
</dbReference>
<evidence type="ECO:0000256" key="5">
    <source>
        <dbReference type="PIRSR" id="PIRSR000188-2"/>
    </source>
</evidence>
<dbReference type="STRING" id="331113.SNE_A22050"/>
<gene>
    <name evidence="7" type="primary">ldh-B</name>
    <name evidence="7" type="ordered locus">SNE_A22050</name>
</gene>
<dbReference type="SUPFAM" id="SSF53223">
    <property type="entry name" value="Aminoacid dehydrogenase-like, N-terminal domain"/>
    <property type="match status" value="1"/>
</dbReference>
<dbReference type="InterPro" id="IPR006097">
    <property type="entry name" value="Glu/Leu/Phe/Val/Trp_DH_dimer"/>
</dbReference>
<accession>F8L653</accession>
<reference key="1">
    <citation type="journal article" date="2011" name="Mol. Biol. Evol.">
        <title>Unity in variety -- the pan-genome of the Chlamydiae.</title>
        <authorList>
            <person name="Collingro A."/>
            <person name="Tischler P."/>
            <person name="Weinmaier T."/>
            <person name="Penz T."/>
            <person name="Heinz E."/>
            <person name="Brunham R.C."/>
            <person name="Read T.D."/>
            <person name="Bavoil P.M."/>
            <person name="Sachse K."/>
            <person name="Kahane S."/>
            <person name="Friedman M.G."/>
            <person name="Rattei T."/>
            <person name="Myers G.S.A."/>
            <person name="Horn M."/>
        </authorList>
    </citation>
    <scope>NUCLEOTIDE SEQUENCE</scope>
    <source>
        <strain>Z</strain>
    </source>
</reference>
<feature type="binding site" evidence="5">
    <location>
        <begin position="202"/>
        <end position="207"/>
    </location>
    <ligand>
        <name>NAD(+)</name>
        <dbReference type="ChEBI" id="CHEBI:57540"/>
    </ligand>
</feature>
<keyword evidence="8" id="KW-1185">Reference proteome</keyword>
<protein>
    <submittedName>
        <fullName evidence="7">Leucine dehydrogenase</fullName>
        <ecNumber evidence="7">1.4.1.9</ecNumber>
    </submittedName>
</protein>
<dbReference type="GO" id="GO:0050049">
    <property type="term" value="F:L-leucine dehydrogenase activity"/>
    <property type="evidence" value="ECO:0007669"/>
    <property type="project" value="UniProtKB-EC"/>
</dbReference>
<dbReference type="GO" id="GO:0006520">
    <property type="term" value="P:amino acid metabolic process"/>
    <property type="evidence" value="ECO:0007669"/>
    <property type="project" value="InterPro"/>
</dbReference>
<keyword evidence="3 5" id="KW-0520">NAD</keyword>
<keyword evidence="5" id="KW-0547">Nucleotide-binding</keyword>
<organism evidence="7 8">
    <name type="scientific">Simkania negevensis (strain ATCC VR-1471 / DSM 27360 / Z)</name>
    <dbReference type="NCBI Taxonomy" id="331113"/>
    <lineage>
        <taxon>Bacteria</taxon>
        <taxon>Pseudomonadati</taxon>
        <taxon>Chlamydiota</taxon>
        <taxon>Chlamydiia</taxon>
        <taxon>Parachlamydiales</taxon>
        <taxon>Simkaniaceae</taxon>
        <taxon>Simkania</taxon>
    </lineage>
</organism>
<dbReference type="SMART" id="SM00839">
    <property type="entry name" value="ELFV_dehydrog"/>
    <property type="match status" value="1"/>
</dbReference>
<keyword evidence="2 7" id="KW-0560">Oxidoreductase</keyword>
<feature type="domain" description="Glutamate/phenylalanine/leucine/valine/L-tryptophan dehydrogenase C-terminal" evidence="6">
    <location>
        <begin position="166"/>
        <end position="375"/>
    </location>
</feature>
<dbReference type="PANTHER" id="PTHR42722:SF1">
    <property type="entry name" value="VALINE DEHYDROGENASE"/>
    <property type="match status" value="1"/>
</dbReference>
<dbReference type="HOGENOM" id="CLU_025763_0_0_0"/>
<dbReference type="CDD" id="cd01075">
    <property type="entry name" value="NAD_bind_Leu_Phe_Val_DH"/>
    <property type="match status" value="1"/>
</dbReference>
<evidence type="ECO:0000256" key="2">
    <source>
        <dbReference type="ARBA" id="ARBA00023002"/>
    </source>
</evidence>
<dbReference type="EC" id="1.4.1.9" evidence="7"/>
<dbReference type="Pfam" id="PF00208">
    <property type="entry name" value="ELFV_dehydrog"/>
    <property type="match status" value="1"/>
</dbReference>
<evidence type="ECO:0000256" key="1">
    <source>
        <dbReference type="ARBA" id="ARBA00006382"/>
    </source>
</evidence>
<evidence type="ECO:0000313" key="8">
    <source>
        <dbReference type="Proteomes" id="UP000000496"/>
    </source>
</evidence>
<evidence type="ECO:0000256" key="4">
    <source>
        <dbReference type="PIRSR" id="PIRSR000188-1"/>
    </source>
</evidence>
<dbReference type="InterPro" id="IPR036291">
    <property type="entry name" value="NAD(P)-bd_dom_sf"/>
</dbReference>
<dbReference type="Pfam" id="PF02812">
    <property type="entry name" value="ELFV_dehydrog_N"/>
    <property type="match status" value="1"/>
</dbReference>
<dbReference type="InterPro" id="IPR016211">
    <property type="entry name" value="Glu/Phe/Leu/Val/Trp_DH_bac/arc"/>
</dbReference>
<sequence>MRFSFFAFSWYAFGQILAGDRCMGILEEVLEVPGYEKVVKVEDSSSGLQAIIAIHNTTLGPALGGTRIYPYQKFDEALTDVLRLSKGMTYKSAIAQTGLGGGKSVIIADSKTQKTPKLLQSFGRAVDRLKGQYVCAEDIGCGLEDCMLIRQTTPYVCGLKHEMGSGNPAPYTAWGVFRGIQATANRLFGTDSLEGKTVAIQGVGSVGTYLMEYLFWAGAHLIVTDIDLEKAKQVARQYRAKIVEPHEILEIPCDILAPCAMGGIINEKTIPKLQCRAVVGASNNQLLKESDARLLAARGILYAPDFVVNAGGLVNVLCELSPKGYDAVRSRDKVNQIYRQLLTIYEIADQNNFSTHEAAVALADYRLKYGIGKREQDLYFHE</sequence>
<evidence type="ECO:0000256" key="3">
    <source>
        <dbReference type="ARBA" id="ARBA00023027"/>
    </source>
</evidence>